<name>A0A4Z0Q447_9BACT</name>
<accession>A0A4Z0Q447</accession>
<comment type="caution">
    <text evidence="1">The sequence shown here is derived from an EMBL/GenBank/DDBJ whole genome shotgun (WGS) entry which is preliminary data.</text>
</comment>
<dbReference type="Pfam" id="PF20181">
    <property type="entry name" value="DUF6544"/>
    <property type="match status" value="1"/>
</dbReference>
<evidence type="ECO:0000313" key="2">
    <source>
        <dbReference type="Proteomes" id="UP000297549"/>
    </source>
</evidence>
<organism evidence="1 2">
    <name type="scientific">Hymenobacter aquaticus</name>
    <dbReference type="NCBI Taxonomy" id="1867101"/>
    <lineage>
        <taxon>Bacteria</taxon>
        <taxon>Pseudomonadati</taxon>
        <taxon>Bacteroidota</taxon>
        <taxon>Cytophagia</taxon>
        <taxon>Cytophagales</taxon>
        <taxon>Hymenobacteraceae</taxon>
        <taxon>Hymenobacter</taxon>
    </lineage>
</organism>
<reference evidence="1 2" key="1">
    <citation type="submission" date="2019-04" db="EMBL/GenBank/DDBJ databases">
        <authorList>
            <person name="Feng G."/>
            <person name="Zhang J."/>
            <person name="Zhu H."/>
        </authorList>
    </citation>
    <scope>NUCLEOTIDE SEQUENCE [LARGE SCALE GENOMIC DNA]</scope>
    <source>
        <strain evidence="1 2">JCM 31653</strain>
    </source>
</reference>
<dbReference type="Proteomes" id="UP000297549">
    <property type="component" value="Unassembled WGS sequence"/>
</dbReference>
<dbReference type="AlphaFoldDB" id="A0A4Z0Q447"/>
<keyword evidence="2" id="KW-1185">Reference proteome</keyword>
<sequence>MKKKTIALLVPAALALPVAAVWLGRAWAARQLRQDVTRLFAPAPDPAPPVYEEAQLRGLPAPVQRYFRRVLRPGQPYRRGVRLRHTGQFKTDLGKDWVAIEGEQYLRADPPGFIWQGRTRQFTARDEYVDGRGHLRVLLLGAVPLLHGQGPHYDQGELLRWLGECVWLPTALLPSAHLRWTSLDEHSARLTLQHQGLTVSYRVRFNEQDELTEFETQRYQGDAGLLTWQGRATHYRDWHGQWVPTVLEGSWVQNDGQRQPYARFVVQRLDYDPLQPFP</sequence>
<protein>
    <submittedName>
        <fullName evidence="1">Uncharacterized protein</fullName>
    </submittedName>
</protein>
<proteinExistence type="predicted"/>
<evidence type="ECO:0000313" key="1">
    <source>
        <dbReference type="EMBL" id="TGE23893.1"/>
    </source>
</evidence>
<gene>
    <name evidence="1" type="ORF">E5K00_01370</name>
</gene>
<dbReference type="InterPro" id="IPR046674">
    <property type="entry name" value="DUF6544"/>
</dbReference>
<dbReference type="EMBL" id="SRLC01000001">
    <property type="protein sequence ID" value="TGE23893.1"/>
    <property type="molecule type" value="Genomic_DNA"/>
</dbReference>
<dbReference type="OrthoDB" id="9786534at2"/>
<dbReference type="RefSeq" id="WP_135460925.1">
    <property type="nucleotide sequence ID" value="NZ_SRLC01000001.1"/>
</dbReference>